<evidence type="ECO:0000256" key="14">
    <source>
        <dbReference type="PROSITE-ProRule" id="PRU00076"/>
    </source>
</evidence>
<evidence type="ECO:0000256" key="18">
    <source>
        <dbReference type="SAM" id="Phobius"/>
    </source>
</evidence>
<evidence type="ECO:0000259" key="19">
    <source>
        <dbReference type="PROSITE" id="PS50026"/>
    </source>
</evidence>
<dbReference type="InterPro" id="IPR018097">
    <property type="entry name" value="EGF_Ca-bd_CS"/>
</dbReference>
<feature type="transmembrane region" description="Helical" evidence="18">
    <location>
        <begin position="647"/>
        <end position="674"/>
    </location>
</feature>
<feature type="disulfide bond" evidence="14">
    <location>
        <begin position="520"/>
        <end position="529"/>
    </location>
</feature>
<keyword evidence="16 18" id="KW-1133">Transmembrane helix</keyword>
<feature type="domain" description="EGF-like" evidence="19">
    <location>
        <begin position="570"/>
        <end position="613"/>
    </location>
</feature>
<feature type="disulfide bond" evidence="14">
    <location>
        <begin position="603"/>
        <end position="612"/>
    </location>
</feature>
<dbReference type="GeneID" id="20326877"/>
<dbReference type="PROSITE" id="PS00010">
    <property type="entry name" value="ASX_HYDROXYL"/>
    <property type="match status" value="1"/>
</dbReference>
<feature type="compositionally biased region" description="Polar residues" evidence="17">
    <location>
        <begin position="915"/>
        <end position="925"/>
    </location>
</feature>
<dbReference type="CDD" id="cd00054">
    <property type="entry name" value="EGF_CA"/>
    <property type="match status" value="4"/>
</dbReference>
<evidence type="ECO:0000256" key="1">
    <source>
        <dbReference type="ARBA" id="ARBA00004496"/>
    </source>
</evidence>
<evidence type="ECO:0000256" key="11">
    <source>
        <dbReference type="ARBA" id="ARBA00022843"/>
    </source>
</evidence>
<feature type="disulfide bond" evidence="15">
    <location>
        <begin position="237"/>
        <end position="246"/>
    </location>
</feature>
<keyword evidence="13" id="KW-0325">Glycoprotein</keyword>
<reference evidence="21 22" key="1">
    <citation type="submission" date="2013-11" db="EMBL/GenBank/DDBJ databases">
        <title>Opisthorchis viverrini - life in the bile duct.</title>
        <authorList>
            <person name="Young N.D."/>
            <person name="Nagarajan N."/>
            <person name="Lin S.J."/>
            <person name="Korhonen P.K."/>
            <person name="Jex A.R."/>
            <person name="Hall R.S."/>
            <person name="Safavi-Hemami H."/>
            <person name="Kaewkong W."/>
            <person name="Bertrand D."/>
            <person name="Gao S."/>
            <person name="Seet Q."/>
            <person name="Wongkham S."/>
            <person name="Teh B.T."/>
            <person name="Wongkham C."/>
            <person name="Intapan P.M."/>
            <person name="Maleewong W."/>
            <person name="Yang X."/>
            <person name="Hu M."/>
            <person name="Wang Z."/>
            <person name="Hofmann A."/>
            <person name="Sternberg P.W."/>
            <person name="Tan P."/>
            <person name="Wang J."/>
            <person name="Gasser R.B."/>
        </authorList>
    </citation>
    <scope>NUCLEOTIDE SEQUENCE [LARGE SCALE GENOMIC DNA]</scope>
</reference>
<dbReference type="KEGG" id="ovi:T265_12709"/>
<comment type="function">
    <text evidence="16">Putative Notch ligand involved in the mediation of Notch signaling.</text>
</comment>
<feature type="disulfide bond" evidence="14">
    <location>
        <begin position="422"/>
        <end position="431"/>
    </location>
</feature>
<dbReference type="InterPro" id="IPR051022">
    <property type="entry name" value="Notch_Cell-Fate_Det"/>
</dbReference>
<feature type="domain" description="DSL" evidence="20">
    <location>
        <begin position="235"/>
        <end position="280"/>
    </location>
</feature>
<evidence type="ECO:0000313" key="22">
    <source>
        <dbReference type="Proteomes" id="UP000054324"/>
    </source>
</evidence>
<dbReference type="PANTHER" id="PTHR24049">
    <property type="entry name" value="CRUMBS FAMILY MEMBER"/>
    <property type="match status" value="1"/>
</dbReference>
<keyword evidence="11" id="KW-0832">Ubl conjugation</keyword>
<keyword evidence="16 18" id="KW-0812">Transmembrane</keyword>
<dbReference type="PROSITE" id="PS51051">
    <property type="entry name" value="DSL"/>
    <property type="match status" value="1"/>
</dbReference>
<protein>
    <recommendedName>
        <fullName evidence="16">Delta-like protein</fullName>
    </recommendedName>
</protein>
<evidence type="ECO:0000256" key="2">
    <source>
        <dbReference type="ARBA" id="ARBA00004613"/>
    </source>
</evidence>
<dbReference type="GO" id="GO:0005737">
    <property type="term" value="C:cytoplasm"/>
    <property type="evidence" value="ECO:0007669"/>
    <property type="project" value="UniProtKB-SubCell"/>
</dbReference>
<dbReference type="PROSITE" id="PS01187">
    <property type="entry name" value="EGF_CA"/>
    <property type="match status" value="1"/>
</dbReference>
<evidence type="ECO:0000256" key="5">
    <source>
        <dbReference type="ARBA" id="ARBA00022525"/>
    </source>
</evidence>
<feature type="disulfide bond" evidence="15">
    <location>
        <begin position="271"/>
        <end position="280"/>
    </location>
</feature>
<keyword evidence="7 16" id="KW-0732">Signal</keyword>
<keyword evidence="3 16" id="KW-0217">Developmental protein</keyword>
<dbReference type="PROSITE" id="PS00022">
    <property type="entry name" value="EGF_1"/>
    <property type="match status" value="7"/>
</dbReference>
<dbReference type="GO" id="GO:0007154">
    <property type="term" value="P:cell communication"/>
    <property type="evidence" value="ECO:0007669"/>
    <property type="project" value="InterPro"/>
</dbReference>
<feature type="domain" description="EGF-like" evidence="19">
    <location>
        <begin position="353"/>
        <end position="397"/>
    </location>
</feature>
<keyword evidence="9" id="KW-0221">Differentiation</keyword>
<feature type="domain" description="EGF-like" evidence="19">
    <location>
        <begin position="399"/>
        <end position="432"/>
    </location>
</feature>
<comment type="subcellular location">
    <subcellularLocation>
        <location evidence="1">Cytoplasm</location>
    </subcellularLocation>
    <subcellularLocation>
        <location evidence="16">Membrane</location>
        <topology evidence="16">Single-pass type I membrane protein</topology>
    </subcellularLocation>
    <subcellularLocation>
        <location evidence="2">Secreted</location>
    </subcellularLocation>
</comment>
<dbReference type="Proteomes" id="UP000054324">
    <property type="component" value="Unassembled WGS sequence"/>
</dbReference>
<dbReference type="OrthoDB" id="5953235at2759"/>
<comment type="caution">
    <text evidence="14">Lacks conserved residue(s) required for the propagation of feature annotation.</text>
</comment>
<evidence type="ECO:0000256" key="15">
    <source>
        <dbReference type="PROSITE-ProRule" id="PRU00377"/>
    </source>
</evidence>
<dbReference type="FunFam" id="2.10.25.10:FF:000425">
    <property type="entry name" value="Eyes shut homolog"/>
    <property type="match status" value="1"/>
</dbReference>
<evidence type="ECO:0000256" key="8">
    <source>
        <dbReference type="ARBA" id="ARBA00022737"/>
    </source>
</evidence>
<dbReference type="PANTHER" id="PTHR24049:SF22">
    <property type="entry name" value="DROSOPHILA CRUMBS HOMOLOG"/>
    <property type="match status" value="1"/>
</dbReference>
<dbReference type="PROSITE" id="PS50026">
    <property type="entry name" value="EGF_3"/>
    <property type="match status" value="5"/>
</dbReference>
<dbReference type="RefSeq" id="XP_009163323.1">
    <property type="nucleotide sequence ID" value="XM_009165059.1"/>
</dbReference>
<feature type="non-terminal residue" evidence="21">
    <location>
        <position position="1"/>
    </location>
</feature>
<dbReference type="PROSITE" id="PS01186">
    <property type="entry name" value="EGF_2"/>
    <property type="match status" value="3"/>
</dbReference>
<gene>
    <name evidence="21" type="ORF">T265_12709</name>
</gene>
<feature type="disulfide bond" evidence="15">
    <location>
        <begin position="250"/>
        <end position="262"/>
    </location>
</feature>
<name>A0A075AAY1_OPIVI</name>
<evidence type="ECO:0000256" key="17">
    <source>
        <dbReference type="SAM" id="MobiDB-lite"/>
    </source>
</evidence>
<dbReference type="SMART" id="SM00051">
    <property type="entry name" value="DSL"/>
    <property type="match status" value="1"/>
</dbReference>
<dbReference type="InterPro" id="IPR001774">
    <property type="entry name" value="DSL"/>
</dbReference>
<evidence type="ECO:0000256" key="10">
    <source>
        <dbReference type="ARBA" id="ARBA00022837"/>
    </source>
</evidence>
<dbReference type="InterPro" id="IPR000742">
    <property type="entry name" value="EGF"/>
</dbReference>
<dbReference type="Pfam" id="PF01414">
    <property type="entry name" value="DSL"/>
    <property type="match status" value="1"/>
</dbReference>
<keyword evidence="4" id="KW-0963">Cytoplasm</keyword>
<evidence type="ECO:0000256" key="4">
    <source>
        <dbReference type="ARBA" id="ARBA00022490"/>
    </source>
</evidence>
<keyword evidence="6 14" id="KW-0245">EGF-like domain</keyword>
<dbReference type="EMBL" id="KL596629">
    <property type="protein sequence ID" value="KER32975.1"/>
    <property type="molecule type" value="Genomic_DNA"/>
</dbReference>
<dbReference type="Pfam" id="PF00008">
    <property type="entry name" value="EGF"/>
    <property type="match status" value="3"/>
</dbReference>
<dbReference type="InterPro" id="IPR009030">
    <property type="entry name" value="Growth_fac_rcpt_cys_sf"/>
</dbReference>
<dbReference type="AlphaFoldDB" id="A0A075AAY1"/>
<evidence type="ECO:0000256" key="16">
    <source>
        <dbReference type="RuleBase" id="RU280815"/>
    </source>
</evidence>
<evidence type="ECO:0000256" key="9">
    <source>
        <dbReference type="ARBA" id="ARBA00022782"/>
    </source>
</evidence>
<evidence type="ECO:0000256" key="3">
    <source>
        <dbReference type="ARBA" id="ARBA00022473"/>
    </source>
</evidence>
<feature type="disulfide bond" evidence="14">
    <location>
        <begin position="558"/>
        <end position="567"/>
    </location>
</feature>
<dbReference type="FunFam" id="2.10.25.140:FF:000001">
    <property type="entry name" value="Delta-like protein"/>
    <property type="match status" value="1"/>
</dbReference>
<dbReference type="GO" id="GO:0005576">
    <property type="term" value="C:extracellular region"/>
    <property type="evidence" value="ECO:0007669"/>
    <property type="project" value="UniProtKB-SubCell"/>
</dbReference>
<keyword evidence="8 16" id="KW-0677">Repeat</keyword>
<keyword evidence="5" id="KW-0964">Secreted</keyword>
<keyword evidence="12 14" id="KW-1015">Disulfide bond</keyword>
<evidence type="ECO:0000313" key="21">
    <source>
        <dbReference type="EMBL" id="KER32975.1"/>
    </source>
</evidence>
<dbReference type="SMART" id="SM00181">
    <property type="entry name" value="EGF"/>
    <property type="match status" value="8"/>
</dbReference>
<dbReference type="Gene3D" id="2.10.25.140">
    <property type="match status" value="1"/>
</dbReference>
<dbReference type="InterPro" id="IPR000152">
    <property type="entry name" value="EGF-type_Asp/Asn_hydroxyl_site"/>
</dbReference>
<accession>A0A075AAY1</accession>
<proteinExistence type="predicted"/>
<keyword evidence="22" id="KW-1185">Reference proteome</keyword>
<dbReference type="Gene3D" id="2.10.25.10">
    <property type="entry name" value="Laminin"/>
    <property type="match status" value="5"/>
</dbReference>
<keyword evidence="16 18" id="KW-0472">Membrane</keyword>
<evidence type="ECO:0000256" key="12">
    <source>
        <dbReference type="ARBA" id="ARBA00023157"/>
    </source>
</evidence>
<dbReference type="InterPro" id="IPR001881">
    <property type="entry name" value="EGF-like_Ca-bd_dom"/>
</dbReference>
<evidence type="ECO:0000256" key="6">
    <source>
        <dbReference type="ARBA" id="ARBA00022536"/>
    </source>
</evidence>
<feature type="region of interest" description="Disordered" evidence="17">
    <location>
        <begin position="904"/>
        <end position="925"/>
    </location>
</feature>
<dbReference type="SUPFAM" id="SSF57184">
    <property type="entry name" value="Growth factor receptor domain"/>
    <property type="match status" value="1"/>
</dbReference>
<evidence type="ECO:0000259" key="20">
    <source>
        <dbReference type="PROSITE" id="PS51051"/>
    </source>
</evidence>
<evidence type="ECO:0000256" key="7">
    <source>
        <dbReference type="ARBA" id="ARBA00022729"/>
    </source>
</evidence>
<dbReference type="GO" id="GO:0005509">
    <property type="term" value="F:calcium ion binding"/>
    <property type="evidence" value="ECO:0007669"/>
    <property type="project" value="InterPro"/>
</dbReference>
<sequence>DFVSRSQLDLQIHSVSLPTVVPFEQHSERQSNCCIVADKTAEANVPACKVSCRIVLGVCLSENRPIAQHVPNRLPTARQPNQSGFSTAVDQWRRTRYRAVDVVLLPSECEPGEDHIRTDVSVGSFHRDKTTDEGIKTYQIRIVTVPLHKITLTITVYHQRTDDELIPIDRLQKTFERFPVGKTWSTIDMVATAVESNQTKAEQSDDISEHLPKESINRRPSSTGTVHSLQIRYRYSCRRNYYGPSCNHFCAPRDSALGHYNCHPQTGAIICHPGWTGTWCNVAMCPAGCVHGVCEEPNICTCSDGWSGPTCDVCIPTPGCKHGQCKFNVDHADFEPYTCQCSVDWTGMLCTINTNACSLTPDICQNGGTCLNTPDESGSKPLYVCMCREGYRGTHCEQHIPGCAYHGCSGAGRCQPDGQCDCHEGHYGSQCQFNQTDCNQNPCMGELSECIPTARFVQDKHDLRTPMGLQPSGQPRGFKCLCEPGRYGGNCEQELNACEREQCFNGGRCVSMRHGYQCICPPRFTGKHCQIPVQSCQEISCANNGECLEGGVHFSCHCPFGWTGPTCRQNVNECAEIPRLTGQALCEHGAGCRDLPGTYQCLCPAGWTGKHCEIPQEPAQCFSGQNCTRTTQHLRNVTQSQQSTTHVVTLFTIVTITVPITIAASLCGLVLLISNYRSRVKGNRYVTINCDNHGFKPNNSYGPSEQDTHYRNVFPANQSHGSSTDVSDMVTCKKNSSIVSIISDRTSDMTDPLDHLPHSKQKSIITQKQLKFSPEVLTLQTAQLHFDSQPTYAVCENLISDEHFMTKLYARSSPPPPYEPAAIILSSKRGQRSREESPCEHELFNVVTLSPKKPQFPKPAERQSADCYNTRVGVTPLQCPVAIPSEGSTRTEILPGCLNLDKSNRNSAAGFEPQTFRSVSSRLNH</sequence>
<dbReference type="GO" id="GO:0016020">
    <property type="term" value="C:membrane"/>
    <property type="evidence" value="ECO:0007669"/>
    <property type="project" value="UniProtKB-SubCell"/>
</dbReference>
<feature type="domain" description="EGF-like" evidence="19">
    <location>
        <begin position="532"/>
        <end position="568"/>
    </location>
</feature>
<evidence type="ECO:0000256" key="13">
    <source>
        <dbReference type="ARBA" id="ARBA00023180"/>
    </source>
</evidence>
<dbReference type="GO" id="GO:0030154">
    <property type="term" value="P:cell differentiation"/>
    <property type="evidence" value="ECO:0007669"/>
    <property type="project" value="UniProtKB-KW"/>
</dbReference>
<keyword evidence="10" id="KW-0106">Calcium</keyword>
<dbReference type="SUPFAM" id="SSF57196">
    <property type="entry name" value="EGF/Laminin"/>
    <property type="match status" value="1"/>
</dbReference>
<dbReference type="SMART" id="SM00179">
    <property type="entry name" value="EGF_CA"/>
    <property type="match status" value="4"/>
</dbReference>
<dbReference type="STRING" id="6198.A0A075AAY1"/>
<feature type="domain" description="EGF-like" evidence="19">
    <location>
        <begin position="494"/>
        <end position="530"/>
    </location>
</feature>
<organism evidence="21 22">
    <name type="scientific">Opisthorchis viverrini</name>
    <name type="common">Southeast Asian liver fluke</name>
    <dbReference type="NCBI Taxonomy" id="6198"/>
    <lineage>
        <taxon>Eukaryota</taxon>
        <taxon>Metazoa</taxon>
        <taxon>Spiralia</taxon>
        <taxon>Lophotrochozoa</taxon>
        <taxon>Platyhelminthes</taxon>
        <taxon>Trematoda</taxon>
        <taxon>Digenea</taxon>
        <taxon>Opisthorchiida</taxon>
        <taxon>Opisthorchiata</taxon>
        <taxon>Opisthorchiidae</taxon>
        <taxon>Opisthorchis</taxon>
    </lineage>
</organism>
<dbReference type="CTD" id="20326877"/>
<dbReference type="FunFam" id="2.10.25.10:FF:000006">
    <property type="entry name" value="Versican core protein-like isoform 1"/>
    <property type="match status" value="1"/>
</dbReference>
<feature type="disulfide bond" evidence="14">
    <location>
        <begin position="387"/>
        <end position="396"/>
    </location>
</feature>